<name>A0AAD7ZFR3_DIPPU</name>
<dbReference type="EMBL" id="JASPKZ010008693">
    <property type="protein sequence ID" value="KAJ9579098.1"/>
    <property type="molecule type" value="Genomic_DNA"/>
</dbReference>
<keyword evidence="2" id="KW-1185">Reference proteome</keyword>
<evidence type="ECO:0000313" key="1">
    <source>
        <dbReference type="EMBL" id="KAJ9579098.1"/>
    </source>
</evidence>
<organism evidence="1 2">
    <name type="scientific">Diploptera punctata</name>
    <name type="common">Pacific beetle cockroach</name>
    <dbReference type="NCBI Taxonomy" id="6984"/>
    <lineage>
        <taxon>Eukaryota</taxon>
        <taxon>Metazoa</taxon>
        <taxon>Ecdysozoa</taxon>
        <taxon>Arthropoda</taxon>
        <taxon>Hexapoda</taxon>
        <taxon>Insecta</taxon>
        <taxon>Pterygota</taxon>
        <taxon>Neoptera</taxon>
        <taxon>Polyneoptera</taxon>
        <taxon>Dictyoptera</taxon>
        <taxon>Blattodea</taxon>
        <taxon>Blaberoidea</taxon>
        <taxon>Blaberidae</taxon>
        <taxon>Diplopterinae</taxon>
        <taxon>Diploptera</taxon>
    </lineage>
</organism>
<dbReference type="Proteomes" id="UP001233999">
    <property type="component" value="Unassembled WGS sequence"/>
</dbReference>
<accession>A0AAD7ZFR3</accession>
<evidence type="ECO:0000313" key="2">
    <source>
        <dbReference type="Proteomes" id="UP001233999"/>
    </source>
</evidence>
<feature type="non-terminal residue" evidence="1">
    <location>
        <position position="1"/>
    </location>
</feature>
<feature type="non-terminal residue" evidence="1">
    <location>
        <position position="55"/>
    </location>
</feature>
<comment type="caution">
    <text evidence="1">The sequence shown here is derived from an EMBL/GenBank/DDBJ whole genome shotgun (WGS) entry which is preliminary data.</text>
</comment>
<gene>
    <name evidence="1" type="ORF">L9F63_024795</name>
</gene>
<dbReference type="AlphaFoldDB" id="A0AAD7ZFR3"/>
<reference evidence="1" key="1">
    <citation type="journal article" date="2023" name="IScience">
        <title>Live-bearing cockroach genome reveals convergent evolutionary mechanisms linked to viviparity in insects and beyond.</title>
        <authorList>
            <person name="Fouks B."/>
            <person name="Harrison M.C."/>
            <person name="Mikhailova A.A."/>
            <person name="Marchal E."/>
            <person name="English S."/>
            <person name="Carruthers M."/>
            <person name="Jennings E.C."/>
            <person name="Chiamaka E.L."/>
            <person name="Frigard R.A."/>
            <person name="Pippel M."/>
            <person name="Attardo G.M."/>
            <person name="Benoit J.B."/>
            <person name="Bornberg-Bauer E."/>
            <person name="Tobe S.S."/>
        </authorList>
    </citation>
    <scope>NUCLEOTIDE SEQUENCE</scope>
    <source>
        <strain evidence="1">Stay&amp;Tobe</strain>
    </source>
</reference>
<protein>
    <submittedName>
        <fullName evidence="1">Uncharacterized protein</fullName>
    </submittedName>
</protein>
<reference evidence="1" key="2">
    <citation type="submission" date="2023-05" db="EMBL/GenBank/DDBJ databases">
        <authorList>
            <person name="Fouks B."/>
        </authorList>
    </citation>
    <scope>NUCLEOTIDE SEQUENCE</scope>
    <source>
        <strain evidence="1">Stay&amp;Tobe</strain>
        <tissue evidence="1">Testes</tissue>
    </source>
</reference>
<sequence>LGPRGPLYYVLGYSIGTSLVRPSRATLGPRVPLWVKAFRGHLGRLSQVLGGHFGL</sequence>
<proteinExistence type="predicted"/>